<dbReference type="InterPro" id="IPR051578">
    <property type="entry name" value="GDPD"/>
</dbReference>
<comment type="caution">
    <text evidence="3">The sequence shown here is derived from an EMBL/GenBank/DDBJ whole genome shotgun (WGS) entry which is preliminary data.</text>
</comment>
<name>A0A1J4KDG1_9EUKA</name>
<dbReference type="Gene3D" id="3.20.20.190">
    <property type="entry name" value="Phosphatidylinositol (PI) phosphodiesterase"/>
    <property type="match status" value="1"/>
</dbReference>
<dbReference type="EMBL" id="MLAK01000645">
    <property type="protein sequence ID" value="OHT09235.1"/>
    <property type="molecule type" value="Genomic_DNA"/>
</dbReference>
<dbReference type="PANTHER" id="PTHR22958">
    <property type="entry name" value="GLYCEROPHOSPHORYL DIESTER PHOSPHODIESTERASE"/>
    <property type="match status" value="1"/>
</dbReference>
<dbReference type="PROSITE" id="PS51704">
    <property type="entry name" value="GP_PDE"/>
    <property type="match status" value="1"/>
</dbReference>
<evidence type="ECO:0000259" key="2">
    <source>
        <dbReference type="PROSITE" id="PS51704"/>
    </source>
</evidence>
<dbReference type="AlphaFoldDB" id="A0A1J4KDG1"/>
<feature type="domain" description="GP-PDE" evidence="2">
    <location>
        <begin position="145"/>
        <end position="419"/>
    </location>
</feature>
<keyword evidence="4" id="KW-1185">Reference proteome</keyword>
<gene>
    <name evidence="3" type="ORF">TRFO_21986</name>
</gene>
<evidence type="ECO:0000313" key="4">
    <source>
        <dbReference type="Proteomes" id="UP000179807"/>
    </source>
</evidence>
<reference evidence="3" key="1">
    <citation type="submission" date="2016-10" db="EMBL/GenBank/DDBJ databases">
        <authorList>
            <person name="Benchimol M."/>
            <person name="Almeida L.G."/>
            <person name="Vasconcelos A.T."/>
            <person name="Perreira-Neves A."/>
            <person name="Rosa I.A."/>
            <person name="Tasca T."/>
            <person name="Bogo M.R."/>
            <person name="de Souza W."/>
        </authorList>
    </citation>
    <scope>NUCLEOTIDE SEQUENCE [LARGE SCALE GENOMIC DNA]</scope>
    <source>
        <strain evidence="3">K</strain>
    </source>
</reference>
<dbReference type="GeneID" id="94837005"/>
<evidence type="ECO:0000256" key="1">
    <source>
        <dbReference type="ARBA" id="ARBA00022801"/>
    </source>
</evidence>
<organism evidence="3 4">
    <name type="scientific">Tritrichomonas foetus</name>
    <dbReference type="NCBI Taxonomy" id="1144522"/>
    <lineage>
        <taxon>Eukaryota</taxon>
        <taxon>Metamonada</taxon>
        <taxon>Parabasalia</taxon>
        <taxon>Tritrichomonadida</taxon>
        <taxon>Tritrichomonadidae</taxon>
        <taxon>Tritrichomonas</taxon>
    </lineage>
</organism>
<dbReference type="GO" id="GO:0008081">
    <property type="term" value="F:phosphoric diester hydrolase activity"/>
    <property type="evidence" value="ECO:0007669"/>
    <property type="project" value="InterPro"/>
</dbReference>
<dbReference type="PROSITE" id="PS50007">
    <property type="entry name" value="PIPLC_X_DOMAIN"/>
    <property type="match status" value="1"/>
</dbReference>
<dbReference type="RefSeq" id="XP_068362371.1">
    <property type="nucleotide sequence ID" value="XM_068502301.1"/>
</dbReference>
<sequence length="426" mass="49264">MIGFERRYTFKTVTKKKIENIVFHFTFSFHHFFQSRNIMIRLVVIEKERTGSFTFEPGTFGPVKVVSVSPLLTAYGDSKQIDDFSFEIPASTGKLAFNIQMLEGKKYIKKTFPISETDSIELMVCLLTPFDKLPGPQIDLKFPKYFTIGHRGSGNNLHVKDYQENTKASILQAAKVGCQFIEFDVQLSKENTPVIHHDYVIKQSKKRDELGQPINEDPPGTFNYAVNQFTVDQFRDCKLDLQWHEHLPTLHDLLCEIPSEVHYDIEVKWPFQPKNYHIPYVERNVFIDTVLTEISENANDRKFFFSCFDIFSLMMLLYKQQKYPVLSLMTKEDEDTFEYFVKKTIGMAPILKEMGVQGYVINSLFLLKDKELISKLLGMGFMIVTYGDPNNTEQGTIEQLDLGISGFCTDKLEMINNVIAEYAKTH</sequence>
<dbReference type="PANTHER" id="PTHR22958:SF1">
    <property type="entry name" value="GLYCEROPHOSPHOCHOLINE PHOSPHODIESTERASE GPCPD1"/>
    <property type="match status" value="1"/>
</dbReference>
<keyword evidence="1" id="KW-0378">Hydrolase</keyword>
<dbReference type="SUPFAM" id="SSF51695">
    <property type="entry name" value="PLC-like phosphodiesterases"/>
    <property type="match status" value="1"/>
</dbReference>
<dbReference type="Proteomes" id="UP000179807">
    <property type="component" value="Unassembled WGS sequence"/>
</dbReference>
<proteinExistence type="predicted"/>
<accession>A0A1J4KDG1</accession>
<dbReference type="InterPro" id="IPR030395">
    <property type="entry name" value="GP_PDE_dom"/>
</dbReference>
<dbReference type="Pfam" id="PF03009">
    <property type="entry name" value="GDPD"/>
    <property type="match status" value="1"/>
</dbReference>
<dbReference type="GO" id="GO:0046475">
    <property type="term" value="P:glycerophospholipid catabolic process"/>
    <property type="evidence" value="ECO:0007669"/>
    <property type="project" value="TreeGrafter"/>
</dbReference>
<evidence type="ECO:0000313" key="3">
    <source>
        <dbReference type="EMBL" id="OHT09235.1"/>
    </source>
</evidence>
<protein>
    <submittedName>
        <fullName evidence="3">Glycerophosphoryl diester phosphodiesterase family protein</fullName>
    </submittedName>
</protein>
<dbReference type="VEuPathDB" id="TrichDB:TRFO_21986"/>
<dbReference type="OrthoDB" id="1058301at2759"/>
<dbReference type="InterPro" id="IPR017946">
    <property type="entry name" value="PLC-like_Pdiesterase_TIM-brl"/>
</dbReference>